<keyword evidence="4" id="KW-1185">Reference proteome</keyword>
<dbReference type="Gene3D" id="3.90.550.10">
    <property type="entry name" value="Spore Coat Polysaccharide Biosynthesis Protein SpsA, Chain A"/>
    <property type="match status" value="1"/>
</dbReference>
<feature type="domain" description="Glycosyltransferase 2-like" evidence="2">
    <location>
        <begin position="33"/>
        <end position="188"/>
    </location>
</feature>
<keyword evidence="1" id="KW-0812">Transmembrane</keyword>
<dbReference type="EMBL" id="NHPJ01000097">
    <property type="protein sequence ID" value="OYR55798.1"/>
    <property type="molecule type" value="Genomic_DNA"/>
</dbReference>
<proteinExistence type="predicted"/>
<name>A0A256IGW6_9EURY</name>
<dbReference type="CDD" id="cd04179">
    <property type="entry name" value="DPM_DPG-synthase_like"/>
    <property type="match status" value="1"/>
</dbReference>
<organism evidence="3 4">
    <name type="scientific">Halorubrum halodurans</name>
    <dbReference type="NCBI Taxonomy" id="1383851"/>
    <lineage>
        <taxon>Archaea</taxon>
        <taxon>Methanobacteriati</taxon>
        <taxon>Methanobacteriota</taxon>
        <taxon>Stenosarchaea group</taxon>
        <taxon>Halobacteria</taxon>
        <taxon>Halobacteriales</taxon>
        <taxon>Haloferacaceae</taxon>
        <taxon>Halorubrum</taxon>
    </lineage>
</organism>
<accession>A0A256IGW6</accession>
<dbReference type="PANTHER" id="PTHR48090">
    <property type="entry name" value="UNDECAPRENYL-PHOSPHATE 4-DEOXY-4-FORMAMIDO-L-ARABINOSE TRANSFERASE-RELATED"/>
    <property type="match status" value="1"/>
</dbReference>
<sequence length="321" mass="34760">MATHAPPGVDDEGQVAPEQERIDAVSDTVVAGIPTYNEEIAIGSVVSRAQQYADEVIVVDDGSTDNTVQIARSVGATVIEHEENKGKGGAIRTLLQYTTNTDEIDSLVVLDGDGQHLPEDIPDVVEPVLEGDCDISIGSRYVDQEETETPLHRRVGQHVLDYLTLGSSGENLSDTQSGFRAFSPEAASRLTLQTDGMGVESEMISEAANRELDIEEVPIDVRYEGVDGQTHNPFKHGLGVAVFVTKLIRDRHPLLFFGVPAVVLLGFGGGLLLHTAYLYQTTTAFHQWRALISGFSVLTGVLCMFSGLVLSQVRNMVTRIE</sequence>
<dbReference type="InterPro" id="IPR029044">
    <property type="entry name" value="Nucleotide-diphossugar_trans"/>
</dbReference>
<feature type="transmembrane region" description="Helical" evidence="1">
    <location>
        <begin position="291"/>
        <end position="310"/>
    </location>
</feature>
<dbReference type="InterPro" id="IPR050256">
    <property type="entry name" value="Glycosyltransferase_2"/>
</dbReference>
<dbReference type="InterPro" id="IPR001173">
    <property type="entry name" value="Glyco_trans_2-like"/>
</dbReference>
<keyword evidence="3" id="KW-0328">Glycosyltransferase</keyword>
<dbReference type="Proteomes" id="UP000216308">
    <property type="component" value="Unassembled WGS sequence"/>
</dbReference>
<dbReference type="RefSeq" id="WP_094532890.1">
    <property type="nucleotide sequence ID" value="NZ_NHPJ01000097.1"/>
</dbReference>
<dbReference type="SUPFAM" id="SSF53448">
    <property type="entry name" value="Nucleotide-diphospho-sugar transferases"/>
    <property type="match status" value="1"/>
</dbReference>
<evidence type="ECO:0000313" key="4">
    <source>
        <dbReference type="Proteomes" id="UP000216308"/>
    </source>
</evidence>
<comment type="caution">
    <text evidence="3">The sequence shown here is derived from an EMBL/GenBank/DDBJ whole genome shotgun (WGS) entry which is preliminary data.</text>
</comment>
<dbReference type="GO" id="GO:0016757">
    <property type="term" value="F:glycosyltransferase activity"/>
    <property type="evidence" value="ECO:0007669"/>
    <property type="project" value="UniProtKB-KW"/>
</dbReference>
<protein>
    <submittedName>
        <fullName evidence="3">Dolichyl-phosphate beta-D-mannosyltransferase</fullName>
    </submittedName>
</protein>
<keyword evidence="1" id="KW-0472">Membrane</keyword>
<reference evidence="3 4" key="1">
    <citation type="journal article" date="2014" name="Front. Microbiol.">
        <title>Population and genomic analysis of the genus Halorubrum.</title>
        <authorList>
            <person name="Fullmer M.S."/>
            <person name="Soucy S.M."/>
            <person name="Swithers K.S."/>
            <person name="Makkay A.M."/>
            <person name="Wheeler R."/>
            <person name="Ventosa A."/>
            <person name="Gogarten J.P."/>
            <person name="Papke R.T."/>
        </authorList>
    </citation>
    <scope>NUCLEOTIDE SEQUENCE [LARGE SCALE GENOMIC DNA]</scope>
    <source>
        <strain evidence="3 4">Cb34</strain>
    </source>
</reference>
<evidence type="ECO:0000259" key="2">
    <source>
        <dbReference type="Pfam" id="PF00535"/>
    </source>
</evidence>
<dbReference type="OrthoDB" id="11098at2157"/>
<keyword evidence="1" id="KW-1133">Transmembrane helix</keyword>
<evidence type="ECO:0000313" key="3">
    <source>
        <dbReference type="EMBL" id="OYR55798.1"/>
    </source>
</evidence>
<evidence type="ECO:0000256" key="1">
    <source>
        <dbReference type="SAM" id="Phobius"/>
    </source>
</evidence>
<gene>
    <name evidence="3" type="ORF">DJ70_10775</name>
</gene>
<feature type="transmembrane region" description="Helical" evidence="1">
    <location>
        <begin position="254"/>
        <end position="279"/>
    </location>
</feature>
<dbReference type="Pfam" id="PF00535">
    <property type="entry name" value="Glycos_transf_2"/>
    <property type="match status" value="1"/>
</dbReference>
<dbReference type="PANTHER" id="PTHR48090:SF7">
    <property type="entry name" value="RFBJ PROTEIN"/>
    <property type="match status" value="1"/>
</dbReference>
<dbReference type="AlphaFoldDB" id="A0A256IGW6"/>
<keyword evidence="3" id="KW-0808">Transferase</keyword>